<dbReference type="EC" id="2.7.11.1" evidence="3"/>
<dbReference type="Proteomes" id="UP000007752">
    <property type="component" value="Chromosome 1"/>
</dbReference>
<evidence type="ECO:0000256" key="1">
    <source>
        <dbReference type="ARBA" id="ARBA00004251"/>
    </source>
</evidence>
<dbReference type="SUPFAM" id="SSF52058">
    <property type="entry name" value="L domain-like"/>
    <property type="match status" value="2"/>
</dbReference>
<feature type="domain" description="Leucine-rich repeat-containing N-terminal plant-type" evidence="18">
    <location>
        <begin position="37"/>
        <end position="78"/>
    </location>
</feature>
<keyword evidence="14" id="KW-0325">Glycoprotein</keyword>
<dbReference type="Pfam" id="PF13855">
    <property type="entry name" value="LRR_8"/>
    <property type="match status" value="1"/>
</dbReference>
<dbReference type="InterPro" id="IPR013210">
    <property type="entry name" value="LRR_N_plant-typ"/>
</dbReference>
<dbReference type="Pfam" id="PF08263">
    <property type="entry name" value="LRRNT_2"/>
    <property type="match status" value="1"/>
</dbReference>
<evidence type="ECO:0000256" key="7">
    <source>
        <dbReference type="ARBA" id="ARBA00022679"/>
    </source>
</evidence>
<proteinExistence type="inferred from homology"/>
<dbReference type="Pfam" id="PF13516">
    <property type="entry name" value="LRR_6"/>
    <property type="match status" value="1"/>
</dbReference>
<comment type="subcellular location">
    <subcellularLocation>
        <location evidence="1">Cell membrane</location>
        <topology evidence="1">Single-pass type I membrane protein</topology>
    </subcellularLocation>
</comment>
<evidence type="ECO:0000256" key="15">
    <source>
        <dbReference type="ARBA" id="ARBA00047899"/>
    </source>
</evidence>
<comment type="catalytic activity">
    <reaction evidence="15">
        <text>L-threonyl-[protein] + ATP = O-phospho-L-threonyl-[protein] + ADP + H(+)</text>
        <dbReference type="Rhea" id="RHEA:46608"/>
        <dbReference type="Rhea" id="RHEA-COMP:11060"/>
        <dbReference type="Rhea" id="RHEA-COMP:11605"/>
        <dbReference type="ChEBI" id="CHEBI:15378"/>
        <dbReference type="ChEBI" id="CHEBI:30013"/>
        <dbReference type="ChEBI" id="CHEBI:30616"/>
        <dbReference type="ChEBI" id="CHEBI:61977"/>
        <dbReference type="ChEBI" id="CHEBI:456216"/>
        <dbReference type="EC" id="2.7.11.1"/>
    </reaction>
</comment>
<dbReference type="InterPro" id="IPR032675">
    <property type="entry name" value="LRR_dom_sf"/>
</dbReference>
<dbReference type="PANTHER" id="PTHR48061">
    <property type="entry name" value="LEUCINE-RICH REPEAT RECEPTOR PROTEIN KINASE EMS1-LIKE-RELATED"/>
    <property type="match status" value="1"/>
</dbReference>
<dbReference type="GO" id="GO:0005886">
    <property type="term" value="C:plasma membrane"/>
    <property type="evidence" value="ECO:0007669"/>
    <property type="project" value="UniProtKB-SubCell"/>
</dbReference>
<keyword evidence="13" id="KW-0472">Membrane</keyword>
<feature type="chain" id="PRO_5002881002" description="non-specific serine/threonine protein kinase" evidence="17">
    <location>
        <begin position="32"/>
        <end position="700"/>
    </location>
</feature>
<keyword evidence="9 17" id="KW-0732">Signal</keyword>
<comment type="similarity">
    <text evidence="2">Belongs to the RLP family.</text>
</comment>
<evidence type="ECO:0000259" key="18">
    <source>
        <dbReference type="Pfam" id="PF08263"/>
    </source>
</evidence>
<evidence type="ECO:0000256" key="17">
    <source>
        <dbReference type="SAM" id="SignalP"/>
    </source>
</evidence>
<dbReference type="AlphaFoldDB" id="B9ET05"/>
<comment type="catalytic activity">
    <reaction evidence="16">
        <text>L-seryl-[protein] + ATP = O-phospho-L-seryl-[protein] + ADP + H(+)</text>
        <dbReference type="Rhea" id="RHEA:17989"/>
        <dbReference type="Rhea" id="RHEA-COMP:9863"/>
        <dbReference type="Rhea" id="RHEA-COMP:11604"/>
        <dbReference type="ChEBI" id="CHEBI:15378"/>
        <dbReference type="ChEBI" id="CHEBI:29999"/>
        <dbReference type="ChEBI" id="CHEBI:30616"/>
        <dbReference type="ChEBI" id="CHEBI:83421"/>
        <dbReference type="ChEBI" id="CHEBI:456216"/>
        <dbReference type="EC" id="2.7.11.1"/>
    </reaction>
</comment>
<gene>
    <name evidence="19" type="ORF">OsJ_00481</name>
</gene>
<evidence type="ECO:0000256" key="13">
    <source>
        <dbReference type="ARBA" id="ARBA00023136"/>
    </source>
</evidence>
<keyword evidence="10" id="KW-0677">Repeat</keyword>
<evidence type="ECO:0000256" key="9">
    <source>
        <dbReference type="ARBA" id="ARBA00022729"/>
    </source>
</evidence>
<keyword evidence="8" id="KW-0812">Transmembrane</keyword>
<sequence length="700" mass="77691">MCTRQARRRYYETSLLVLMLLLLLQARLAQSLPPCSPDQATALLQLKRSFTVNTASATAFRSWRAGTDCCHWAGVRCDDDDNDAAASGSTGRRATSLDLGGRGLQSGGLDAAVFSLTSLGYLNLGGNDFNASRLPAVGFERLTELTHLNISPPSFTGQIPAGIGRLTNLVSLDLSTLFYVINQEDDRADIMAPSFPNWGFWKVDFLRLVANLDNLRELYLGFVYMSNGGEGWCNALVNSTPKDQVLSLPFCKISGPIFNDSVVRSPKVAELSLASCNISKFPNAVKHQDELHVIDLSNNQMHGPIPRWAWETWKELFFLDLSNNKFTSIGHDSLLPCLYTRYINLSYNMFEGPIPIPKENSDLELDYSNNRFSYMPFDLIPYLAGILSLKASRNNISGEIPSTFCTVKSLQILDLSYNILNGSIPSCLMENSSTIKVLNLKANQLNGELPHNIKEDCAFEALDFSYNRFEGQLPTSLVACKNLVVLDVGNNQIGGSFPCWMHLLPKLQVLVLKSNKFYGQLGPTLTKDDDCELQHLRILDLASNNFSGILPDEWFRKLKAMMSVSSNEILVMKDGDMYGTYNHITYLFTTTVTYKGLDLTFTKILKTFVLIDVSNNRFHGSIPETIATLSVLSGLNMSHNALTGPIPNQLASLHQLESLDLSSNKLSGEIPQKLASLDFLSTLNLSNNMLEGRFQRSLIS</sequence>
<evidence type="ECO:0000256" key="4">
    <source>
        <dbReference type="ARBA" id="ARBA00022475"/>
    </source>
</evidence>
<reference evidence="19" key="1">
    <citation type="journal article" date="2005" name="PLoS Biol.">
        <title>The genomes of Oryza sativa: a history of duplications.</title>
        <authorList>
            <person name="Yu J."/>
            <person name="Wang J."/>
            <person name="Lin W."/>
            <person name="Li S."/>
            <person name="Li H."/>
            <person name="Zhou J."/>
            <person name="Ni P."/>
            <person name="Dong W."/>
            <person name="Hu S."/>
            <person name="Zeng C."/>
            <person name="Zhang J."/>
            <person name="Zhang Y."/>
            <person name="Li R."/>
            <person name="Xu Z."/>
            <person name="Li S."/>
            <person name="Li X."/>
            <person name="Zheng H."/>
            <person name="Cong L."/>
            <person name="Lin L."/>
            <person name="Yin J."/>
            <person name="Geng J."/>
            <person name="Li G."/>
            <person name="Shi J."/>
            <person name="Liu J."/>
            <person name="Lv H."/>
            <person name="Li J."/>
            <person name="Wang J."/>
            <person name="Deng Y."/>
            <person name="Ran L."/>
            <person name="Shi X."/>
            <person name="Wang X."/>
            <person name="Wu Q."/>
            <person name="Li C."/>
            <person name="Ren X."/>
            <person name="Wang J."/>
            <person name="Wang X."/>
            <person name="Li D."/>
            <person name="Liu D."/>
            <person name="Zhang X."/>
            <person name="Ji Z."/>
            <person name="Zhao W."/>
            <person name="Sun Y."/>
            <person name="Zhang Z."/>
            <person name="Bao J."/>
            <person name="Han Y."/>
            <person name="Dong L."/>
            <person name="Ji J."/>
            <person name="Chen P."/>
            <person name="Wu S."/>
            <person name="Liu J."/>
            <person name="Xiao Y."/>
            <person name="Bu D."/>
            <person name="Tan J."/>
            <person name="Yang L."/>
            <person name="Ye C."/>
            <person name="Zhang J."/>
            <person name="Xu J."/>
            <person name="Zhou Y."/>
            <person name="Yu Y."/>
            <person name="Zhang B."/>
            <person name="Zhuang S."/>
            <person name="Wei H."/>
            <person name="Liu B."/>
            <person name="Lei M."/>
            <person name="Yu H."/>
            <person name="Li Y."/>
            <person name="Xu H."/>
            <person name="Wei S."/>
            <person name="He X."/>
            <person name="Fang L."/>
            <person name="Zhang Z."/>
            <person name="Zhang Y."/>
            <person name="Huang X."/>
            <person name="Su Z."/>
            <person name="Tong W."/>
            <person name="Li J."/>
            <person name="Tong Z."/>
            <person name="Li S."/>
            <person name="Ye J."/>
            <person name="Wang L."/>
            <person name="Fang L."/>
            <person name="Lei T."/>
            <person name="Chen C."/>
            <person name="Chen H."/>
            <person name="Xu Z."/>
            <person name="Li H."/>
            <person name="Huang H."/>
            <person name="Zhang F."/>
            <person name="Xu H."/>
            <person name="Li N."/>
            <person name="Zhao C."/>
            <person name="Li S."/>
            <person name="Dong L."/>
            <person name="Huang Y."/>
            <person name="Li L."/>
            <person name="Xi Y."/>
            <person name="Qi Q."/>
            <person name="Li W."/>
            <person name="Zhang B."/>
            <person name="Hu W."/>
            <person name="Zhang Y."/>
            <person name="Tian X."/>
            <person name="Jiao Y."/>
            <person name="Liang X."/>
            <person name="Jin J."/>
            <person name="Gao L."/>
            <person name="Zheng W."/>
            <person name="Hao B."/>
            <person name="Liu S."/>
            <person name="Wang W."/>
            <person name="Yuan L."/>
            <person name="Cao M."/>
            <person name="McDermott J."/>
            <person name="Samudrala R."/>
            <person name="Wang J."/>
            <person name="Wong G.K."/>
            <person name="Yang H."/>
        </authorList>
    </citation>
    <scope>NUCLEOTIDE SEQUENCE [LARGE SCALE GENOMIC DNA]</scope>
</reference>
<evidence type="ECO:0000256" key="5">
    <source>
        <dbReference type="ARBA" id="ARBA00022527"/>
    </source>
</evidence>
<evidence type="ECO:0000256" key="16">
    <source>
        <dbReference type="ARBA" id="ARBA00048679"/>
    </source>
</evidence>
<protein>
    <recommendedName>
        <fullName evidence="3">non-specific serine/threonine protein kinase</fullName>
        <ecNumber evidence="3">2.7.11.1</ecNumber>
    </recommendedName>
</protein>
<evidence type="ECO:0000256" key="10">
    <source>
        <dbReference type="ARBA" id="ARBA00022737"/>
    </source>
</evidence>
<feature type="signal peptide" evidence="17">
    <location>
        <begin position="1"/>
        <end position="31"/>
    </location>
</feature>
<accession>B9ET05</accession>
<dbReference type="InterPro" id="IPR003591">
    <property type="entry name" value="Leu-rich_rpt_typical-subtyp"/>
</dbReference>
<evidence type="ECO:0000256" key="8">
    <source>
        <dbReference type="ARBA" id="ARBA00022692"/>
    </source>
</evidence>
<evidence type="ECO:0000256" key="14">
    <source>
        <dbReference type="ARBA" id="ARBA00023180"/>
    </source>
</evidence>
<dbReference type="GO" id="GO:0004674">
    <property type="term" value="F:protein serine/threonine kinase activity"/>
    <property type="evidence" value="ECO:0007669"/>
    <property type="project" value="UniProtKB-KW"/>
</dbReference>
<dbReference type="FunFam" id="3.80.10.10:FF:000095">
    <property type="entry name" value="LRR receptor-like serine/threonine-protein kinase GSO1"/>
    <property type="match status" value="1"/>
</dbReference>
<dbReference type="PRINTS" id="PR00019">
    <property type="entry name" value="LEURICHRPT"/>
</dbReference>
<dbReference type="Pfam" id="PF00560">
    <property type="entry name" value="LRR_1"/>
    <property type="match status" value="2"/>
</dbReference>
<organism evidence="19">
    <name type="scientific">Oryza sativa subsp. japonica</name>
    <name type="common">Rice</name>
    <dbReference type="NCBI Taxonomy" id="39947"/>
    <lineage>
        <taxon>Eukaryota</taxon>
        <taxon>Viridiplantae</taxon>
        <taxon>Streptophyta</taxon>
        <taxon>Embryophyta</taxon>
        <taxon>Tracheophyta</taxon>
        <taxon>Spermatophyta</taxon>
        <taxon>Magnoliopsida</taxon>
        <taxon>Liliopsida</taxon>
        <taxon>Poales</taxon>
        <taxon>Poaceae</taxon>
        <taxon>BOP clade</taxon>
        <taxon>Oryzoideae</taxon>
        <taxon>Oryzeae</taxon>
        <taxon>Oryzinae</taxon>
        <taxon>Oryza</taxon>
        <taxon>Oryza sativa</taxon>
    </lineage>
</organism>
<keyword evidence="5" id="KW-0723">Serine/threonine-protein kinase</keyword>
<dbReference type="SMART" id="SM00369">
    <property type="entry name" value="LRR_TYP"/>
    <property type="match status" value="6"/>
</dbReference>
<keyword evidence="7" id="KW-0808">Transferase</keyword>
<dbReference type="InterPro" id="IPR046956">
    <property type="entry name" value="RLP23-like"/>
</dbReference>
<dbReference type="PANTHER" id="PTHR48061:SF48">
    <property type="entry name" value="OS01G0162500 PROTEIN"/>
    <property type="match status" value="1"/>
</dbReference>
<dbReference type="EMBL" id="CM000138">
    <property type="protein sequence ID" value="EEE53921.1"/>
    <property type="molecule type" value="Genomic_DNA"/>
</dbReference>
<reference evidence="19" key="2">
    <citation type="submission" date="2008-12" db="EMBL/GenBank/DDBJ databases">
        <title>Improved gene annotation of the rice (Oryza sativa) genomes.</title>
        <authorList>
            <person name="Wang J."/>
            <person name="Li R."/>
            <person name="Fan W."/>
            <person name="Huang Q."/>
            <person name="Zhang J."/>
            <person name="Zhou Y."/>
            <person name="Hu Y."/>
            <person name="Zi S."/>
            <person name="Li J."/>
            <person name="Ni P."/>
            <person name="Zheng H."/>
            <person name="Zhang Y."/>
            <person name="Zhao M."/>
            <person name="Hao Q."/>
            <person name="McDermott J."/>
            <person name="Samudrala R."/>
            <person name="Kristiansen K."/>
            <person name="Wong G.K.-S."/>
        </authorList>
    </citation>
    <scope>NUCLEOTIDE SEQUENCE</scope>
</reference>
<evidence type="ECO:0000256" key="11">
    <source>
        <dbReference type="ARBA" id="ARBA00022777"/>
    </source>
</evidence>
<evidence type="ECO:0000256" key="2">
    <source>
        <dbReference type="ARBA" id="ARBA00009592"/>
    </source>
</evidence>
<dbReference type="InterPro" id="IPR001611">
    <property type="entry name" value="Leu-rich_rpt"/>
</dbReference>
<keyword evidence="11" id="KW-0418">Kinase</keyword>
<keyword evidence="6" id="KW-0433">Leucine-rich repeat</keyword>
<dbReference type="Gene3D" id="3.80.10.10">
    <property type="entry name" value="Ribonuclease Inhibitor"/>
    <property type="match status" value="1"/>
</dbReference>
<evidence type="ECO:0000313" key="19">
    <source>
        <dbReference type="EMBL" id="EEE53921.1"/>
    </source>
</evidence>
<name>B9ET05_ORYSJ</name>
<dbReference type="PROSITE" id="PS51450">
    <property type="entry name" value="LRR"/>
    <property type="match status" value="1"/>
</dbReference>
<evidence type="ECO:0000256" key="3">
    <source>
        <dbReference type="ARBA" id="ARBA00012513"/>
    </source>
</evidence>
<keyword evidence="4" id="KW-1003">Cell membrane</keyword>
<evidence type="ECO:0000256" key="6">
    <source>
        <dbReference type="ARBA" id="ARBA00022614"/>
    </source>
</evidence>
<keyword evidence="12" id="KW-1133">Transmembrane helix</keyword>
<evidence type="ECO:0000256" key="12">
    <source>
        <dbReference type="ARBA" id="ARBA00022989"/>
    </source>
</evidence>